<gene>
    <name evidence="2" type="ORF">H9L06_01100</name>
</gene>
<dbReference type="InterPro" id="IPR002575">
    <property type="entry name" value="Aminoglycoside_PTrfase"/>
</dbReference>
<reference evidence="2 3" key="1">
    <citation type="submission" date="2020-08" db="EMBL/GenBank/DDBJ databases">
        <title>Genome sequence of Leucobacter denitrificans KACC 14055T.</title>
        <authorList>
            <person name="Hyun D.-W."/>
            <person name="Bae J.-W."/>
        </authorList>
    </citation>
    <scope>NUCLEOTIDE SEQUENCE [LARGE SCALE GENOMIC DNA]</scope>
    <source>
        <strain evidence="2 3">KACC 14055</strain>
    </source>
</reference>
<proteinExistence type="predicted"/>
<evidence type="ECO:0000313" key="2">
    <source>
        <dbReference type="EMBL" id="QNN63010.1"/>
    </source>
</evidence>
<dbReference type="InterPro" id="IPR011009">
    <property type="entry name" value="Kinase-like_dom_sf"/>
</dbReference>
<dbReference type="SUPFAM" id="SSF56112">
    <property type="entry name" value="Protein kinase-like (PK-like)"/>
    <property type="match status" value="1"/>
</dbReference>
<dbReference type="Pfam" id="PF01636">
    <property type="entry name" value="APH"/>
    <property type="match status" value="1"/>
</dbReference>
<dbReference type="RefSeq" id="WP_187555478.1">
    <property type="nucleotide sequence ID" value="NZ_CP060716.1"/>
</dbReference>
<evidence type="ECO:0000259" key="1">
    <source>
        <dbReference type="Pfam" id="PF01636"/>
    </source>
</evidence>
<dbReference type="AlphaFoldDB" id="A0A7G9S585"/>
<dbReference type="Proteomes" id="UP000515934">
    <property type="component" value="Chromosome"/>
</dbReference>
<feature type="domain" description="Aminoglycoside phosphotransferase" evidence="1">
    <location>
        <begin position="121"/>
        <end position="302"/>
    </location>
</feature>
<dbReference type="KEGG" id="ldn:H9L06_01100"/>
<dbReference type="GO" id="GO:0016740">
    <property type="term" value="F:transferase activity"/>
    <property type="evidence" value="ECO:0007669"/>
    <property type="project" value="UniProtKB-KW"/>
</dbReference>
<sequence length="379" mass="40899">MQHLLVEALEVAPEAVTLVSREPLGAGSVSGFDVAADRGGGDSGDPLRYYVDTSRQGTQQETGLVLGDLNAPEARIWLHPADPHLPALAAIAFHDAAASLLARCGVTDASAPTFIAYRPGRRAVLRVDAPDRPIWVKVVRPSRIERIISTHVACEQEGLPVPAVLGWSPDGVILFENAVGTPAAEVLWDPDDLVTQVDELRTRIASVETPHKLRGVADRLDWYADGLSHRDDAAQVARLARGALADTENQVREQVTHGDLHFGQLFLSDDGTGEHSRISGLLDVDTMGIGDPAEDPAAFIAHATVSAMLTPPEARERVWSLVEIALSRWGSERVRALFAIHMLGHALAAVDRDEEVMSRMLLRNAQVVLSGGQPSDEQR</sequence>
<keyword evidence="3" id="KW-1185">Reference proteome</keyword>
<accession>A0A7G9S585</accession>
<evidence type="ECO:0000313" key="3">
    <source>
        <dbReference type="Proteomes" id="UP000515934"/>
    </source>
</evidence>
<dbReference type="EMBL" id="CP060716">
    <property type="protein sequence ID" value="QNN63010.1"/>
    <property type="molecule type" value="Genomic_DNA"/>
</dbReference>
<name>A0A7G9S585_9MICO</name>
<keyword evidence="2" id="KW-0808">Transferase</keyword>
<organism evidence="2 3">
    <name type="scientific">Leucobacter denitrificans</name>
    <dbReference type="NCBI Taxonomy" id="683042"/>
    <lineage>
        <taxon>Bacteria</taxon>
        <taxon>Bacillati</taxon>
        <taxon>Actinomycetota</taxon>
        <taxon>Actinomycetes</taxon>
        <taxon>Micrococcales</taxon>
        <taxon>Microbacteriaceae</taxon>
        <taxon>Leucobacter</taxon>
    </lineage>
</organism>
<dbReference type="Gene3D" id="3.90.1200.10">
    <property type="match status" value="1"/>
</dbReference>
<protein>
    <submittedName>
        <fullName evidence="2">Aminoglycoside phosphotransferase family protein</fullName>
    </submittedName>
</protein>